<dbReference type="Proteomes" id="UP001165082">
    <property type="component" value="Unassembled WGS sequence"/>
</dbReference>
<dbReference type="OrthoDB" id="205148at2759"/>
<reference evidence="3" key="1">
    <citation type="submission" date="2022-07" db="EMBL/GenBank/DDBJ databases">
        <title>Genome analysis of Parmales, a sister group of diatoms, reveals the evolutionary specialization of diatoms from phago-mixotrophs to photoautotrophs.</title>
        <authorList>
            <person name="Ban H."/>
            <person name="Sato S."/>
            <person name="Yoshikawa S."/>
            <person name="Kazumasa Y."/>
            <person name="Nakamura Y."/>
            <person name="Ichinomiya M."/>
            <person name="Saitoh K."/>
            <person name="Sato N."/>
            <person name="Blanc-Mathieu R."/>
            <person name="Endo H."/>
            <person name="Kuwata A."/>
            <person name="Ogata H."/>
        </authorList>
    </citation>
    <scope>NUCLEOTIDE SEQUENCE</scope>
</reference>
<evidence type="ECO:0000313" key="3">
    <source>
        <dbReference type="EMBL" id="GMH67656.1"/>
    </source>
</evidence>
<feature type="domain" description="C2 NT-type" evidence="2">
    <location>
        <begin position="7"/>
        <end position="139"/>
    </location>
</feature>
<feature type="compositionally biased region" description="Low complexity" evidence="1">
    <location>
        <begin position="147"/>
        <end position="163"/>
    </location>
</feature>
<feature type="compositionally biased region" description="Polar residues" evidence="1">
    <location>
        <begin position="218"/>
        <end position="227"/>
    </location>
</feature>
<dbReference type="PROSITE" id="PS51840">
    <property type="entry name" value="C2_NT"/>
    <property type="match status" value="1"/>
</dbReference>
<evidence type="ECO:0000256" key="1">
    <source>
        <dbReference type="SAM" id="MobiDB-lite"/>
    </source>
</evidence>
<proteinExistence type="predicted"/>
<accession>A0A9W7A811</accession>
<comment type="caution">
    <text evidence="3">The sequence shown here is derived from an EMBL/GenBank/DDBJ whole genome shotgun (WGS) entry which is preliminary data.</text>
</comment>
<dbReference type="Pfam" id="PF10358">
    <property type="entry name" value="NT-C2"/>
    <property type="match status" value="1"/>
</dbReference>
<feature type="compositionally biased region" description="Basic and acidic residues" evidence="1">
    <location>
        <begin position="255"/>
        <end position="304"/>
    </location>
</feature>
<feature type="compositionally biased region" description="Basic and acidic residues" evidence="1">
    <location>
        <begin position="172"/>
        <end position="204"/>
    </location>
</feature>
<gene>
    <name evidence="3" type="ORF">TrRE_jg678</name>
</gene>
<evidence type="ECO:0000259" key="2">
    <source>
        <dbReference type="PROSITE" id="PS51840"/>
    </source>
</evidence>
<dbReference type="EMBL" id="BRXZ01001300">
    <property type="protein sequence ID" value="GMH67656.1"/>
    <property type="molecule type" value="Genomic_DNA"/>
</dbReference>
<name>A0A9W7A811_9STRA</name>
<protein>
    <recommendedName>
        <fullName evidence="2">C2 NT-type domain-containing protein</fullName>
    </recommendedName>
</protein>
<keyword evidence="4" id="KW-1185">Reference proteome</keyword>
<evidence type="ECO:0000313" key="4">
    <source>
        <dbReference type="Proteomes" id="UP001165082"/>
    </source>
</evidence>
<organism evidence="3 4">
    <name type="scientific">Triparma retinervis</name>
    <dbReference type="NCBI Taxonomy" id="2557542"/>
    <lineage>
        <taxon>Eukaryota</taxon>
        <taxon>Sar</taxon>
        <taxon>Stramenopiles</taxon>
        <taxon>Ochrophyta</taxon>
        <taxon>Bolidophyceae</taxon>
        <taxon>Parmales</taxon>
        <taxon>Triparmaceae</taxon>
        <taxon>Triparma</taxon>
    </lineage>
</organism>
<sequence length="375" mass="42208">MPLGHFVKTLNTTAVAAKVEVKIHGMTLSEDASDKKFMVWLQRKGKSRGTALIKAEGSAVVWDEAVTQTCTLYQDAKGLFKRKRFAVVVIWNSCNQEAPGQQFGTVEVDLSHSSEMKSYGLTQCSDSRALIRMSITTTYSNDKHNNSPAAKGSKSGGKKPPVGAFGGAAMRGKGDDSGFYTGHRDDDRRRGESKKGDYHDHEDRDMYDEYNEYRRSPSPENYYSKYNTPGKRSDGSFESAYGRGSGGGRSDYDDDYYRRSPDDTYDRDRRRSGSWDSRDRSPSYDDRGGERDRFDSMEREFEGDRDQEDEQGNSSWGVETEDIDREFMGGSIPVIDDRYASPSVRNDMHHQYTPSLREGRDLGGKLMSPLGDAWA</sequence>
<dbReference type="InterPro" id="IPR019448">
    <property type="entry name" value="NT-C2"/>
</dbReference>
<feature type="region of interest" description="Disordered" evidence="1">
    <location>
        <begin position="139"/>
        <end position="375"/>
    </location>
</feature>
<dbReference type="AlphaFoldDB" id="A0A9W7A811"/>